<dbReference type="SUPFAM" id="SSF54197">
    <property type="entry name" value="HIT-like"/>
    <property type="match status" value="1"/>
</dbReference>
<proteinExistence type="predicted"/>
<accession>A0A7L5C4K3</accession>
<dbReference type="RefSeq" id="WP_165100747.1">
    <property type="nucleotide sequence ID" value="NZ_CP049056.1"/>
</dbReference>
<keyword evidence="2" id="KW-1185">Reference proteome</keyword>
<dbReference type="EMBL" id="CP049056">
    <property type="protein sequence ID" value="QIE56869.1"/>
    <property type="molecule type" value="Genomic_DNA"/>
</dbReference>
<name>A0A7L5C4K3_9RHOB</name>
<gene>
    <name evidence="1" type="ORF">G5B40_16355</name>
</gene>
<reference evidence="1 2" key="1">
    <citation type="submission" date="2020-02" db="EMBL/GenBank/DDBJ databases">
        <title>complete genome sequence of Rhodobacteraceae bacterium.</title>
        <authorList>
            <person name="Park J."/>
            <person name="Kim Y.-S."/>
            <person name="Kim K.-H."/>
        </authorList>
    </citation>
    <scope>NUCLEOTIDE SEQUENCE [LARGE SCALE GENOMIC DNA]</scope>
    <source>
        <strain evidence="1 2">RR4-56</strain>
    </source>
</reference>
<sequence>MTETAPNATFAKFGWPETGIAELEHWGVMLRPDQPTLGALVLACKQPVTAFGDVDAAGCKELGVAVRAVEAMLQAAIGYEKINYLMLMMVDPDVHFHVIPRYDGAKTFDALEIEDQGWPGPPALAACQTPDAAQRAALIAHLGAHWPL</sequence>
<organism evidence="1 2">
    <name type="scientific">Pikeienuella piscinae</name>
    <dbReference type="NCBI Taxonomy" id="2748098"/>
    <lineage>
        <taxon>Bacteria</taxon>
        <taxon>Pseudomonadati</taxon>
        <taxon>Pseudomonadota</taxon>
        <taxon>Alphaproteobacteria</taxon>
        <taxon>Rhodobacterales</taxon>
        <taxon>Paracoccaceae</taxon>
        <taxon>Pikeienuella</taxon>
    </lineage>
</organism>
<evidence type="ECO:0000313" key="1">
    <source>
        <dbReference type="EMBL" id="QIE56869.1"/>
    </source>
</evidence>
<dbReference type="KEGG" id="hdh:G5B40_16355"/>
<dbReference type="AlphaFoldDB" id="A0A7L5C4K3"/>
<dbReference type="Gene3D" id="3.30.428.10">
    <property type="entry name" value="HIT-like"/>
    <property type="match status" value="1"/>
</dbReference>
<dbReference type="Proteomes" id="UP000503336">
    <property type="component" value="Chromosome"/>
</dbReference>
<dbReference type="InterPro" id="IPR036265">
    <property type="entry name" value="HIT-like_sf"/>
</dbReference>
<protein>
    <submittedName>
        <fullName evidence="1">HIT family protein</fullName>
    </submittedName>
</protein>
<evidence type="ECO:0000313" key="2">
    <source>
        <dbReference type="Proteomes" id="UP000503336"/>
    </source>
</evidence>